<comment type="caution">
    <text evidence="2">The sequence shown here is derived from an EMBL/GenBank/DDBJ whole genome shotgun (WGS) entry which is preliminary data.</text>
</comment>
<dbReference type="SMART" id="SM00137">
    <property type="entry name" value="MAM"/>
    <property type="match status" value="1"/>
</dbReference>
<protein>
    <submittedName>
        <fullName evidence="2">MALR1 protein</fullName>
    </submittedName>
</protein>
<evidence type="ECO:0000313" key="3">
    <source>
        <dbReference type="Proteomes" id="UP000582182"/>
    </source>
</evidence>
<dbReference type="InterPro" id="IPR000998">
    <property type="entry name" value="MAM_dom"/>
</dbReference>
<accession>A0A7L3LJS2</accession>
<keyword evidence="3" id="KW-1185">Reference proteome</keyword>
<dbReference type="Gene3D" id="2.60.120.200">
    <property type="match status" value="1"/>
</dbReference>
<name>A0A7L3LJS2_9CHAR</name>
<dbReference type="EMBL" id="VZTY01020730">
    <property type="protein sequence ID" value="NXU54455.1"/>
    <property type="molecule type" value="Genomic_DNA"/>
</dbReference>
<evidence type="ECO:0000313" key="2">
    <source>
        <dbReference type="EMBL" id="NXU54455.1"/>
    </source>
</evidence>
<dbReference type="Pfam" id="PF00629">
    <property type="entry name" value="MAM"/>
    <property type="match status" value="1"/>
</dbReference>
<proteinExistence type="predicted"/>
<feature type="non-terminal residue" evidence="2">
    <location>
        <position position="166"/>
    </location>
</feature>
<reference evidence="2 3" key="1">
    <citation type="submission" date="2019-09" db="EMBL/GenBank/DDBJ databases">
        <title>Bird 10,000 Genomes (B10K) Project - Family phase.</title>
        <authorList>
            <person name="Zhang G."/>
        </authorList>
    </citation>
    <scope>NUCLEOTIDE SEQUENCE [LARGE SCALE GENOMIC DNA]</scope>
    <source>
        <strain evidence="2">B10K-DU-029-46</strain>
    </source>
</reference>
<dbReference type="AlphaFoldDB" id="A0A7L3LJS2"/>
<feature type="non-terminal residue" evidence="2">
    <location>
        <position position="1"/>
    </location>
</feature>
<sequence>HCNFEFDLCGWKQDENDDFDWNLRTSSTGKTGTGPTTDHTLQEPNGHYIFIKSSFLQLPGQKARISSPVLSKRNKDCKVCGGVVLIFYYHMHGSRIGSLIVYQRTTEKQENILFNLTGSQGNFWQRKVVILAGDGDKDFQVVFEGIAGNGPKDGIALDDLTLSSEC</sequence>
<dbReference type="PROSITE" id="PS50060">
    <property type="entry name" value="MAM_2"/>
    <property type="match status" value="1"/>
</dbReference>
<dbReference type="SUPFAM" id="SSF49899">
    <property type="entry name" value="Concanavalin A-like lectins/glucanases"/>
    <property type="match status" value="1"/>
</dbReference>
<dbReference type="Proteomes" id="UP000582182">
    <property type="component" value="Unassembled WGS sequence"/>
</dbReference>
<dbReference type="GO" id="GO:0016020">
    <property type="term" value="C:membrane"/>
    <property type="evidence" value="ECO:0007669"/>
    <property type="project" value="InterPro"/>
</dbReference>
<dbReference type="InterPro" id="IPR013320">
    <property type="entry name" value="ConA-like_dom_sf"/>
</dbReference>
<dbReference type="PRINTS" id="PR00020">
    <property type="entry name" value="MAMDOMAIN"/>
</dbReference>
<evidence type="ECO:0000259" key="1">
    <source>
        <dbReference type="PROSITE" id="PS50060"/>
    </source>
</evidence>
<organism evidence="2 3">
    <name type="scientific">Turnix velox</name>
    <name type="common">Little buttonquail</name>
    <dbReference type="NCBI Taxonomy" id="2529409"/>
    <lineage>
        <taxon>Eukaryota</taxon>
        <taxon>Metazoa</taxon>
        <taxon>Chordata</taxon>
        <taxon>Craniata</taxon>
        <taxon>Vertebrata</taxon>
        <taxon>Euteleostomi</taxon>
        <taxon>Archelosauria</taxon>
        <taxon>Archosauria</taxon>
        <taxon>Dinosauria</taxon>
        <taxon>Saurischia</taxon>
        <taxon>Theropoda</taxon>
        <taxon>Coelurosauria</taxon>
        <taxon>Aves</taxon>
        <taxon>Neognathae</taxon>
        <taxon>Neoaves</taxon>
        <taxon>Charadriiformes</taxon>
        <taxon>Turnicidae</taxon>
        <taxon>Turnix</taxon>
    </lineage>
</organism>
<dbReference type="PANTHER" id="PTHR23282:SF146">
    <property type="entry name" value="RT07201P-RELATED"/>
    <property type="match status" value="1"/>
</dbReference>
<dbReference type="InterPro" id="IPR051560">
    <property type="entry name" value="MAM_domain-containing"/>
</dbReference>
<dbReference type="PANTHER" id="PTHR23282">
    <property type="entry name" value="APICAL ENDOSOMAL GLYCOPROTEIN PRECURSOR"/>
    <property type="match status" value="1"/>
</dbReference>
<dbReference type="CDD" id="cd06263">
    <property type="entry name" value="MAM"/>
    <property type="match status" value="1"/>
</dbReference>
<dbReference type="OrthoDB" id="412155at2759"/>
<feature type="domain" description="MAM" evidence="1">
    <location>
        <begin position="1"/>
        <end position="166"/>
    </location>
</feature>
<gene>
    <name evidence="2" type="primary">Malrd1_3</name>
    <name evidence="2" type="ORF">TURVEL_R02738</name>
</gene>